<dbReference type="OrthoDB" id="10265668at2759"/>
<keyword evidence="5" id="KW-0539">Nucleus</keyword>
<evidence type="ECO:0000256" key="3">
    <source>
        <dbReference type="ARBA" id="ARBA00022737"/>
    </source>
</evidence>
<reference evidence="6 7" key="1">
    <citation type="journal article" date="2014" name="Nature">
        <title>The genome of the recently domesticated crop plant sugar beet (Beta vulgaris).</title>
        <authorList>
            <person name="Dohm J.C."/>
            <person name="Minoche A.E."/>
            <person name="Holtgrawe D."/>
            <person name="Capella-Gutierrez S."/>
            <person name="Zakrzewski F."/>
            <person name="Tafer H."/>
            <person name="Rupp O."/>
            <person name="Sorensen T.R."/>
            <person name="Stracke R."/>
            <person name="Reinhardt R."/>
            <person name="Goesmann A."/>
            <person name="Kraft T."/>
            <person name="Schulz B."/>
            <person name="Stadler P.F."/>
            <person name="Schmidt T."/>
            <person name="Gabaldon T."/>
            <person name="Lehrach H."/>
            <person name="Weisshaar B."/>
            <person name="Himmelbauer H."/>
        </authorList>
    </citation>
    <scope>NUCLEOTIDE SEQUENCE [LARGE SCALE GENOMIC DNA]</scope>
    <source>
        <tissue evidence="6">Taproot</tissue>
    </source>
</reference>
<dbReference type="PANTHER" id="PTHR17204">
    <property type="entry name" value="PRE-MRNA PROCESSING PROTEIN PRP39-RELATED"/>
    <property type="match status" value="1"/>
</dbReference>
<dbReference type="PANTHER" id="PTHR17204:SF26">
    <property type="entry name" value="PRE-MRNA-PROCESSING FACTOR 39-2"/>
    <property type="match status" value="1"/>
</dbReference>
<dbReference type="Gene3D" id="1.25.40.10">
    <property type="entry name" value="Tetratricopeptide repeat domain"/>
    <property type="match status" value="1"/>
</dbReference>
<dbReference type="Pfam" id="PF23240">
    <property type="entry name" value="HAT_PRP39_N"/>
    <property type="match status" value="1"/>
</dbReference>
<dbReference type="SMART" id="SM00386">
    <property type="entry name" value="HAT"/>
    <property type="match status" value="2"/>
</dbReference>
<dbReference type="GO" id="GO:0000395">
    <property type="term" value="P:mRNA 5'-splice site recognition"/>
    <property type="evidence" value="ECO:0007669"/>
    <property type="project" value="TreeGrafter"/>
</dbReference>
<dbReference type="InterPro" id="IPR011990">
    <property type="entry name" value="TPR-like_helical_dom_sf"/>
</dbReference>
<evidence type="ECO:0000256" key="5">
    <source>
        <dbReference type="ARBA" id="ARBA00023242"/>
    </source>
</evidence>
<dbReference type="Gramene" id="KMS95907">
    <property type="protein sequence ID" value="KMS95907"/>
    <property type="gene ID" value="BVRB_003910"/>
</dbReference>
<dbReference type="GO" id="GO:0030627">
    <property type="term" value="F:pre-mRNA 5'-splice site binding"/>
    <property type="evidence" value="ECO:0007669"/>
    <property type="project" value="TreeGrafter"/>
</dbReference>
<evidence type="ECO:0000256" key="1">
    <source>
        <dbReference type="ARBA" id="ARBA00004123"/>
    </source>
</evidence>
<proteinExistence type="predicted"/>
<gene>
    <name evidence="6" type="ORF">BVRB_003910</name>
</gene>
<sequence length="117" mass="13357">MAVGSIDGLDEHLLNELVARGSLDFDAWTTLISSVEQMYHDDIDKISLVYDSFLSEFPLCHGYRKKYAEHTTHLCSAERVVRIFERAVEAVPYSVGVWVDYCSFDISSFEDPLDVCR</sequence>
<evidence type="ECO:0000313" key="6">
    <source>
        <dbReference type="EMBL" id="KMS95907.1"/>
    </source>
</evidence>
<keyword evidence="4" id="KW-0508">mRNA splicing</keyword>
<dbReference type="OMA" id="GICAFEE"/>
<dbReference type="EMBL" id="KQ090424">
    <property type="protein sequence ID" value="KMS95907.1"/>
    <property type="molecule type" value="Genomic_DNA"/>
</dbReference>
<dbReference type="GO" id="GO:0071004">
    <property type="term" value="C:U2-type prespliceosome"/>
    <property type="evidence" value="ECO:0007669"/>
    <property type="project" value="TreeGrafter"/>
</dbReference>
<evidence type="ECO:0000256" key="2">
    <source>
        <dbReference type="ARBA" id="ARBA00022664"/>
    </source>
</evidence>
<keyword evidence="7" id="KW-1185">Reference proteome</keyword>
<keyword evidence="3" id="KW-0677">Repeat</keyword>
<evidence type="ECO:0000256" key="4">
    <source>
        <dbReference type="ARBA" id="ARBA00023187"/>
    </source>
</evidence>
<evidence type="ECO:0000313" key="7">
    <source>
        <dbReference type="Proteomes" id="UP000035740"/>
    </source>
</evidence>
<keyword evidence="2" id="KW-0507">mRNA processing</keyword>
<name>A0A0J8B7Y5_BETVV</name>
<accession>A0A0J8B7Y5</accession>
<dbReference type="SUPFAM" id="SSF48452">
    <property type="entry name" value="TPR-like"/>
    <property type="match status" value="1"/>
</dbReference>
<organism evidence="6 7">
    <name type="scientific">Beta vulgaris subsp. vulgaris</name>
    <name type="common">Beet</name>
    <dbReference type="NCBI Taxonomy" id="3555"/>
    <lineage>
        <taxon>Eukaryota</taxon>
        <taxon>Viridiplantae</taxon>
        <taxon>Streptophyta</taxon>
        <taxon>Embryophyta</taxon>
        <taxon>Tracheophyta</taxon>
        <taxon>Spermatophyta</taxon>
        <taxon>Magnoliopsida</taxon>
        <taxon>eudicotyledons</taxon>
        <taxon>Gunneridae</taxon>
        <taxon>Pentapetalae</taxon>
        <taxon>Caryophyllales</taxon>
        <taxon>Chenopodiaceae</taxon>
        <taxon>Betoideae</taxon>
        <taxon>Beta</taxon>
    </lineage>
</organism>
<dbReference type="AlphaFoldDB" id="A0A0J8B7Y5"/>
<dbReference type="eggNOG" id="KOG1258">
    <property type="taxonomic scope" value="Eukaryota"/>
</dbReference>
<protein>
    <submittedName>
        <fullName evidence="6">Uncharacterized protein</fullName>
    </submittedName>
</protein>
<dbReference type="Proteomes" id="UP000035740">
    <property type="component" value="Unassembled WGS sequence"/>
</dbReference>
<dbReference type="InterPro" id="IPR003107">
    <property type="entry name" value="HAT"/>
</dbReference>
<dbReference type="GO" id="GO:0000243">
    <property type="term" value="C:commitment complex"/>
    <property type="evidence" value="ECO:0007669"/>
    <property type="project" value="TreeGrafter"/>
</dbReference>
<dbReference type="GO" id="GO:0005685">
    <property type="term" value="C:U1 snRNP"/>
    <property type="evidence" value="ECO:0007669"/>
    <property type="project" value="TreeGrafter"/>
</dbReference>
<comment type="subcellular location">
    <subcellularLocation>
        <location evidence="1">Nucleus</location>
    </subcellularLocation>
</comment>